<keyword evidence="2" id="KW-1185">Reference proteome</keyword>
<dbReference type="AlphaFoldDB" id="A0A2P5CI34"/>
<proteinExistence type="predicted"/>
<protein>
    <submittedName>
        <fullName evidence="1">Uncharacterized protein</fullName>
    </submittedName>
</protein>
<sequence>WIFGSARVCFSRIHFHVVLLHGGTTSRYRCRQGLHQGGFAPMLIVDAAPGTCPSHPVPV</sequence>
<evidence type="ECO:0000313" key="2">
    <source>
        <dbReference type="Proteomes" id="UP000237105"/>
    </source>
</evidence>
<name>A0A2P5CI34_PARAD</name>
<dbReference type="EMBL" id="JXTB01000128">
    <property type="protein sequence ID" value="PON60701.1"/>
    <property type="molecule type" value="Genomic_DNA"/>
</dbReference>
<organism evidence="1 2">
    <name type="scientific">Parasponia andersonii</name>
    <name type="common">Sponia andersonii</name>
    <dbReference type="NCBI Taxonomy" id="3476"/>
    <lineage>
        <taxon>Eukaryota</taxon>
        <taxon>Viridiplantae</taxon>
        <taxon>Streptophyta</taxon>
        <taxon>Embryophyta</taxon>
        <taxon>Tracheophyta</taxon>
        <taxon>Spermatophyta</taxon>
        <taxon>Magnoliopsida</taxon>
        <taxon>eudicotyledons</taxon>
        <taxon>Gunneridae</taxon>
        <taxon>Pentapetalae</taxon>
        <taxon>rosids</taxon>
        <taxon>fabids</taxon>
        <taxon>Rosales</taxon>
        <taxon>Cannabaceae</taxon>
        <taxon>Parasponia</taxon>
    </lineage>
</organism>
<reference evidence="2" key="1">
    <citation type="submission" date="2016-06" db="EMBL/GenBank/DDBJ databases">
        <title>Parallel loss of symbiosis genes in relatives of nitrogen-fixing non-legume Parasponia.</title>
        <authorList>
            <person name="Van Velzen R."/>
            <person name="Holmer R."/>
            <person name="Bu F."/>
            <person name="Rutten L."/>
            <person name="Van Zeijl A."/>
            <person name="Liu W."/>
            <person name="Santuari L."/>
            <person name="Cao Q."/>
            <person name="Sharma T."/>
            <person name="Shen D."/>
            <person name="Roswanjaya Y."/>
            <person name="Wardhani T."/>
            <person name="Kalhor M.S."/>
            <person name="Jansen J."/>
            <person name="Van den Hoogen J."/>
            <person name="Gungor B."/>
            <person name="Hartog M."/>
            <person name="Hontelez J."/>
            <person name="Verver J."/>
            <person name="Yang W.-C."/>
            <person name="Schijlen E."/>
            <person name="Repin R."/>
            <person name="Schilthuizen M."/>
            <person name="Schranz E."/>
            <person name="Heidstra R."/>
            <person name="Miyata K."/>
            <person name="Fedorova E."/>
            <person name="Kohlen W."/>
            <person name="Bisseling T."/>
            <person name="Smit S."/>
            <person name="Geurts R."/>
        </authorList>
    </citation>
    <scope>NUCLEOTIDE SEQUENCE [LARGE SCALE GENOMIC DNA]</scope>
    <source>
        <strain evidence="2">cv. WU1-14</strain>
    </source>
</reference>
<accession>A0A2P5CI34</accession>
<gene>
    <name evidence="1" type="ORF">PanWU01x14_151190</name>
</gene>
<comment type="caution">
    <text evidence="1">The sequence shown here is derived from an EMBL/GenBank/DDBJ whole genome shotgun (WGS) entry which is preliminary data.</text>
</comment>
<feature type="non-terminal residue" evidence="1">
    <location>
        <position position="1"/>
    </location>
</feature>
<evidence type="ECO:0000313" key="1">
    <source>
        <dbReference type="EMBL" id="PON60701.1"/>
    </source>
</evidence>
<dbReference type="Proteomes" id="UP000237105">
    <property type="component" value="Unassembled WGS sequence"/>
</dbReference>